<keyword evidence="7" id="KW-0378">Hydrolase</keyword>
<dbReference type="PANTHER" id="PTHR11054">
    <property type="entry name" value="6-PHOSPHOGLUCONOLACTONASE"/>
    <property type="match status" value="1"/>
</dbReference>
<evidence type="ECO:0000313" key="10">
    <source>
        <dbReference type="Proteomes" id="UP000244890"/>
    </source>
</evidence>
<accession>A0A2U8FCS5</accession>
<dbReference type="KEGG" id="had:CDV25_03675"/>
<dbReference type="CDD" id="cd01400">
    <property type="entry name" value="6PGL"/>
    <property type="match status" value="1"/>
</dbReference>
<evidence type="ECO:0000256" key="5">
    <source>
        <dbReference type="ARBA" id="ARBA00013198"/>
    </source>
</evidence>
<evidence type="ECO:0000256" key="6">
    <source>
        <dbReference type="ARBA" id="ARBA00020337"/>
    </source>
</evidence>
<evidence type="ECO:0000256" key="3">
    <source>
        <dbReference type="ARBA" id="ARBA00004961"/>
    </source>
</evidence>
<organism evidence="9 10">
    <name type="scientific">Helicobacter apodemus</name>
    <dbReference type="NCBI Taxonomy" id="135569"/>
    <lineage>
        <taxon>Bacteria</taxon>
        <taxon>Pseudomonadati</taxon>
        <taxon>Campylobacterota</taxon>
        <taxon>Epsilonproteobacteria</taxon>
        <taxon>Campylobacterales</taxon>
        <taxon>Helicobacteraceae</taxon>
        <taxon>Helicobacter</taxon>
    </lineage>
</organism>
<evidence type="ECO:0000259" key="8">
    <source>
        <dbReference type="Pfam" id="PF01182"/>
    </source>
</evidence>
<gene>
    <name evidence="7 9" type="primary">pgl</name>
    <name evidence="9" type="ORF">CDV25_03675</name>
</gene>
<dbReference type="AlphaFoldDB" id="A0A2U8FCS5"/>
<dbReference type="EC" id="3.1.1.31" evidence="5 7"/>
<dbReference type="GO" id="GO:0005975">
    <property type="term" value="P:carbohydrate metabolic process"/>
    <property type="evidence" value="ECO:0007669"/>
    <property type="project" value="UniProtKB-UniRule"/>
</dbReference>
<dbReference type="SUPFAM" id="SSF100950">
    <property type="entry name" value="NagB/RpiA/CoA transferase-like"/>
    <property type="match status" value="1"/>
</dbReference>
<dbReference type="EMBL" id="CP021886">
    <property type="protein sequence ID" value="AWI33963.1"/>
    <property type="molecule type" value="Genomic_DNA"/>
</dbReference>
<dbReference type="Gene3D" id="3.40.50.1360">
    <property type="match status" value="1"/>
</dbReference>
<evidence type="ECO:0000256" key="7">
    <source>
        <dbReference type="RuleBase" id="RU365095"/>
    </source>
</evidence>
<evidence type="ECO:0000313" key="9">
    <source>
        <dbReference type="EMBL" id="AWI33963.1"/>
    </source>
</evidence>
<comment type="similarity">
    <text evidence="4 7">Belongs to the glucosamine/galactosamine-6-phosphate isomerase family. 6-phosphogluconolactonase subfamily.</text>
</comment>
<comment type="function">
    <text evidence="2 7">Hydrolysis of 6-phosphogluconolactone to 6-phosphogluconate.</text>
</comment>
<name>A0A2U8FCS5_9HELI</name>
<dbReference type="OrthoDB" id="9810967at2"/>
<feature type="domain" description="Glucosamine/galactosamine-6-phosphate isomerase" evidence="8">
    <location>
        <begin position="11"/>
        <end position="215"/>
    </location>
</feature>
<dbReference type="Proteomes" id="UP000244890">
    <property type="component" value="Chromosome"/>
</dbReference>
<dbReference type="UniPathway" id="UPA00115">
    <property type="reaction ID" value="UER00409"/>
</dbReference>
<dbReference type="NCBIfam" id="TIGR01198">
    <property type="entry name" value="pgl"/>
    <property type="match status" value="1"/>
</dbReference>
<evidence type="ECO:0000256" key="1">
    <source>
        <dbReference type="ARBA" id="ARBA00000832"/>
    </source>
</evidence>
<dbReference type="InterPro" id="IPR037171">
    <property type="entry name" value="NagB/RpiA_transferase-like"/>
</dbReference>
<dbReference type="InterPro" id="IPR006148">
    <property type="entry name" value="Glc/Gal-6P_isomerase"/>
</dbReference>
<proteinExistence type="inferred from homology"/>
<comment type="pathway">
    <text evidence="3 7">Carbohydrate degradation; pentose phosphate pathway; D-ribulose 5-phosphate from D-glucose 6-phosphate (oxidative stage): step 2/3.</text>
</comment>
<evidence type="ECO:0000256" key="2">
    <source>
        <dbReference type="ARBA" id="ARBA00002681"/>
    </source>
</evidence>
<dbReference type="InterPro" id="IPR005900">
    <property type="entry name" value="6-phosphogluconolactonase_DevB"/>
</dbReference>
<sequence length="226" mass="25578">MMFQLYEFASTKECNRALVRDIVGLINKSLLDKDKVSLAFSGGKSPIAFLEMLSKENCDWKKCNISLVDERIVDLNNEDSNAGLIRTHLLQNHAKDSHFTPFFENPHLTLEELVKNANASYQQPDIAILGMGLDGHTASLFPEADEFQMALESPYNIVLINPKNAPYKRLSMSLSALKKCKKLFLCIATQEKFLVFNKAIKGLNPQIPISYILHSREVMCDVYFSK</sequence>
<dbReference type="PANTHER" id="PTHR11054:SF0">
    <property type="entry name" value="6-PHOSPHOGLUCONOLACTONASE"/>
    <property type="match status" value="1"/>
</dbReference>
<protein>
    <recommendedName>
        <fullName evidence="6 7">6-phosphogluconolactonase</fullName>
        <shortName evidence="7">6PGL</shortName>
        <ecNumber evidence="5 7">3.1.1.31</ecNumber>
    </recommendedName>
</protein>
<comment type="catalytic activity">
    <reaction evidence="1 7">
        <text>6-phospho-D-glucono-1,5-lactone + H2O = 6-phospho-D-gluconate + H(+)</text>
        <dbReference type="Rhea" id="RHEA:12556"/>
        <dbReference type="ChEBI" id="CHEBI:15377"/>
        <dbReference type="ChEBI" id="CHEBI:15378"/>
        <dbReference type="ChEBI" id="CHEBI:57955"/>
        <dbReference type="ChEBI" id="CHEBI:58759"/>
        <dbReference type="EC" id="3.1.1.31"/>
    </reaction>
</comment>
<dbReference type="Pfam" id="PF01182">
    <property type="entry name" value="Glucosamine_iso"/>
    <property type="match status" value="1"/>
</dbReference>
<dbReference type="InterPro" id="IPR039104">
    <property type="entry name" value="6PGL"/>
</dbReference>
<dbReference type="GO" id="GO:0006098">
    <property type="term" value="P:pentose-phosphate shunt"/>
    <property type="evidence" value="ECO:0007669"/>
    <property type="project" value="UniProtKB-UniPathway"/>
</dbReference>
<reference evidence="9 10" key="1">
    <citation type="submission" date="2017-06" db="EMBL/GenBank/DDBJ databases">
        <title>Complete genome of Helicobacter apodemus.</title>
        <authorList>
            <person name="Cho S."/>
        </authorList>
    </citation>
    <scope>NUCLEOTIDE SEQUENCE [LARGE SCALE GENOMIC DNA]</scope>
    <source>
        <strain evidence="10">SNUVETPUB-15-01</strain>
    </source>
</reference>
<dbReference type="GO" id="GO:0017057">
    <property type="term" value="F:6-phosphogluconolactonase activity"/>
    <property type="evidence" value="ECO:0007669"/>
    <property type="project" value="UniProtKB-UniRule"/>
</dbReference>
<evidence type="ECO:0000256" key="4">
    <source>
        <dbReference type="ARBA" id="ARBA00010662"/>
    </source>
</evidence>